<dbReference type="PANTHER" id="PTHR33570:SF9">
    <property type="entry name" value="BLL4600 PROTEIN"/>
    <property type="match status" value="1"/>
</dbReference>
<proteinExistence type="predicted"/>
<evidence type="ECO:0000313" key="3">
    <source>
        <dbReference type="Proteomes" id="UP000494363"/>
    </source>
</evidence>
<accession>A0A6J5FAG3</accession>
<dbReference type="EMBL" id="CADIKH010000426">
    <property type="protein sequence ID" value="CAB3775333.1"/>
    <property type="molecule type" value="Genomic_DNA"/>
</dbReference>
<gene>
    <name evidence="2" type="ORF">LMG29542_08715</name>
</gene>
<dbReference type="AlphaFoldDB" id="A0A6J5FAG3"/>
<dbReference type="InterPro" id="IPR003779">
    <property type="entry name" value="CMD-like"/>
</dbReference>
<sequence>METVYCDVIGRPGLSLKDREVATVAVLAAQGNTPIALTFHCEGMLNTGWYPRALIETVVCGVSGSTQGAATAIAIAFDVLMQRQAVAAQYLPSGDGLPPAPETFMHTLNAGRQSYALVKAVLTDNLARLPSAVVDSDSLSEKSRQLATFAAAMVQRVGAAAIRDQTRCCLALGWTREELIELIIHITAYIGWPETLNLVAPTAEAFEAFHERITQPDSGSQSDSIP</sequence>
<reference evidence="2 3" key="1">
    <citation type="submission" date="2020-04" db="EMBL/GenBank/DDBJ databases">
        <authorList>
            <person name="De Canck E."/>
        </authorList>
    </citation>
    <scope>NUCLEOTIDE SEQUENCE [LARGE SCALE GENOMIC DNA]</scope>
    <source>
        <strain evidence="2 3">LMG 29542</strain>
    </source>
</reference>
<dbReference type="Gene3D" id="1.20.1290.10">
    <property type="entry name" value="AhpD-like"/>
    <property type="match status" value="2"/>
</dbReference>
<dbReference type="SUPFAM" id="SSF69118">
    <property type="entry name" value="AhpD-like"/>
    <property type="match status" value="2"/>
</dbReference>
<feature type="domain" description="Carboxymuconolactone decarboxylase-like" evidence="1">
    <location>
        <begin position="127"/>
        <end position="203"/>
    </location>
</feature>
<organism evidence="2 3">
    <name type="scientific">Paraburkholderia humisilvae</name>
    <dbReference type="NCBI Taxonomy" id="627669"/>
    <lineage>
        <taxon>Bacteria</taxon>
        <taxon>Pseudomonadati</taxon>
        <taxon>Pseudomonadota</taxon>
        <taxon>Betaproteobacteria</taxon>
        <taxon>Burkholderiales</taxon>
        <taxon>Burkholderiaceae</taxon>
        <taxon>Paraburkholderia</taxon>
    </lineage>
</organism>
<protein>
    <recommendedName>
        <fullName evidence="1">Carboxymuconolactone decarboxylase-like domain-containing protein</fullName>
    </recommendedName>
</protein>
<dbReference type="InterPro" id="IPR052512">
    <property type="entry name" value="4CMD/NDH-1_regulator"/>
</dbReference>
<dbReference type="Pfam" id="PF02627">
    <property type="entry name" value="CMD"/>
    <property type="match status" value="1"/>
</dbReference>
<dbReference type="InterPro" id="IPR029032">
    <property type="entry name" value="AhpD-like"/>
</dbReference>
<dbReference type="PANTHER" id="PTHR33570">
    <property type="entry name" value="4-CARBOXYMUCONOLACTONE DECARBOXYLASE FAMILY PROTEIN"/>
    <property type="match status" value="1"/>
</dbReference>
<keyword evidence="3" id="KW-1185">Reference proteome</keyword>
<dbReference type="Proteomes" id="UP000494363">
    <property type="component" value="Unassembled WGS sequence"/>
</dbReference>
<evidence type="ECO:0000313" key="2">
    <source>
        <dbReference type="EMBL" id="CAB3775333.1"/>
    </source>
</evidence>
<dbReference type="GO" id="GO:0051920">
    <property type="term" value="F:peroxiredoxin activity"/>
    <property type="evidence" value="ECO:0007669"/>
    <property type="project" value="InterPro"/>
</dbReference>
<evidence type="ECO:0000259" key="1">
    <source>
        <dbReference type="Pfam" id="PF02627"/>
    </source>
</evidence>
<name>A0A6J5FAG3_9BURK</name>